<organism evidence="10 11">
    <name type="scientific">Marinagarivorans cellulosilyticus</name>
    <dbReference type="NCBI Taxonomy" id="2721545"/>
    <lineage>
        <taxon>Bacteria</taxon>
        <taxon>Pseudomonadati</taxon>
        <taxon>Pseudomonadota</taxon>
        <taxon>Gammaproteobacteria</taxon>
        <taxon>Cellvibrionales</taxon>
        <taxon>Cellvibrionaceae</taxon>
        <taxon>Marinagarivorans</taxon>
    </lineage>
</organism>
<dbReference type="InterPro" id="IPR051205">
    <property type="entry name" value="UbiH/COQ6_monooxygenase"/>
</dbReference>
<sequence>MNYQTDITIVGGGMAGAALALALAQETQWSIALIDAGASGDKAATAPPVLASRVVALNEASINWLTRLGVWPELQAAYYSPYQKMVVWDGEGTGEVTFDAADEHQTQLGTIVENNHLLTRLWGALQATGRIHVVTADAVSDVVFSQGQAKHCVELKSGSKFKTSLVVAADGAESVVRTMAGLGVSENDYGHSAIVATVETQHAHDGVAFQRFSNTGPLAFLPLPSKEGKHYCSIVWSQQQAVADELLALDDAAFVLKLERAIEHRLGRVLSVHNRAAYPLKERHANSYYRAGLALIGDAAHTLHPLAGQGINLGFADAQALATELKRAQIRGLPLAEPSVLTRYQRQRRAHNTAAIKAMAAFKVLFEAKSPMVGLLRNEGMRLFNQMPWLKRQAIKVARGSL</sequence>
<evidence type="ECO:0000256" key="1">
    <source>
        <dbReference type="ARBA" id="ARBA00001974"/>
    </source>
</evidence>
<reference evidence="10 11" key="1">
    <citation type="journal article" date="2022" name="IScience">
        <title>An ultrasensitive nanofiber-based assay for enzymatic hydrolysis and deep-sea microbial degradation of cellulose.</title>
        <authorList>
            <person name="Tsudome M."/>
            <person name="Tachioka M."/>
            <person name="Miyazaki M."/>
            <person name="Uchimura K."/>
            <person name="Tsuda M."/>
            <person name="Takaki Y."/>
            <person name="Deguchi S."/>
        </authorList>
    </citation>
    <scope>NUCLEOTIDE SEQUENCE [LARGE SCALE GENOMIC DNA]</scope>
    <source>
        <strain evidence="10 11">GE09</strain>
    </source>
</reference>
<keyword evidence="11" id="KW-1185">Reference proteome</keyword>
<evidence type="ECO:0000256" key="4">
    <source>
        <dbReference type="ARBA" id="ARBA00022630"/>
    </source>
</evidence>
<dbReference type="GO" id="GO:0006744">
    <property type="term" value="P:ubiquinone biosynthetic process"/>
    <property type="evidence" value="ECO:0007669"/>
    <property type="project" value="InterPro"/>
</dbReference>
<dbReference type="Pfam" id="PF01494">
    <property type="entry name" value="FAD_binding_3"/>
    <property type="match status" value="1"/>
</dbReference>
<dbReference type="EC" id="1.14.13.240" evidence="10"/>
<comment type="similarity">
    <text evidence="3">Belongs to the UbiH/COQ6 family.</text>
</comment>
<dbReference type="EMBL" id="AP023086">
    <property type="protein sequence ID" value="BCD97915.1"/>
    <property type="molecule type" value="Genomic_DNA"/>
</dbReference>
<protein>
    <submittedName>
        <fullName evidence="10">2-polyprenylphenol 6-hydroxylase</fullName>
        <ecNumber evidence="10">1.14.13.240</ecNumber>
    </submittedName>
</protein>
<dbReference type="NCBIfam" id="TIGR01988">
    <property type="entry name" value="Ubi-OHases"/>
    <property type="match status" value="1"/>
</dbReference>
<dbReference type="FunFam" id="3.50.50.60:FF:000021">
    <property type="entry name" value="Ubiquinone biosynthesis monooxygenase COQ6"/>
    <property type="match status" value="1"/>
</dbReference>
<keyword evidence="6 10" id="KW-0560">Oxidoreductase</keyword>
<dbReference type="PANTHER" id="PTHR43876:SF7">
    <property type="entry name" value="UBIQUINONE BIOSYNTHESIS MONOOXYGENASE COQ6, MITOCHONDRIAL"/>
    <property type="match status" value="1"/>
</dbReference>
<evidence type="ECO:0000256" key="6">
    <source>
        <dbReference type="ARBA" id="ARBA00023002"/>
    </source>
</evidence>
<dbReference type="InterPro" id="IPR036188">
    <property type="entry name" value="FAD/NAD-bd_sf"/>
</dbReference>
<comment type="subunit">
    <text evidence="8">Component of the Ubi complex metabolon, which regroups five ubiquinone biosynthesis proteins (UbiE, UbiF, UbiG, UbiH and UbiI) and two accessory factors (UbiK and the lipid-binding protein UbiJ).</text>
</comment>
<evidence type="ECO:0000256" key="3">
    <source>
        <dbReference type="ARBA" id="ARBA00005349"/>
    </source>
</evidence>
<dbReference type="GO" id="GO:0110142">
    <property type="term" value="C:ubiquinone biosynthesis complex"/>
    <property type="evidence" value="ECO:0007669"/>
    <property type="project" value="UniProtKB-ARBA"/>
</dbReference>
<name>A0AAN1WHX0_9GAMM</name>
<evidence type="ECO:0000256" key="7">
    <source>
        <dbReference type="ARBA" id="ARBA00023033"/>
    </source>
</evidence>
<dbReference type="PRINTS" id="PR00420">
    <property type="entry name" value="RNGMNOXGNASE"/>
</dbReference>
<evidence type="ECO:0000313" key="11">
    <source>
        <dbReference type="Proteomes" id="UP001320119"/>
    </source>
</evidence>
<feature type="domain" description="FAD-binding" evidence="9">
    <location>
        <begin position="5"/>
        <end position="357"/>
    </location>
</feature>
<comment type="cofactor">
    <cofactor evidence="1">
        <name>FAD</name>
        <dbReference type="ChEBI" id="CHEBI:57692"/>
    </cofactor>
</comment>
<dbReference type="Gene3D" id="3.50.50.60">
    <property type="entry name" value="FAD/NAD(P)-binding domain"/>
    <property type="match status" value="2"/>
</dbReference>
<dbReference type="PROSITE" id="PS01304">
    <property type="entry name" value="UBIH"/>
    <property type="match status" value="1"/>
</dbReference>
<dbReference type="GO" id="GO:0071949">
    <property type="term" value="F:FAD binding"/>
    <property type="evidence" value="ECO:0007669"/>
    <property type="project" value="InterPro"/>
</dbReference>
<dbReference type="InterPro" id="IPR010971">
    <property type="entry name" value="UbiH/COQ6"/>
</dbReference>
<proteinExistence type="inferred from homology"/>
<evidence type="ECO:0000313" key="10">
    <source>
        <dbReference type="EMBL" id="BCD97915.1"/>
    </source>
</evidence>
<dbReference type="RefSeq" id="WP_236981908.1">
    <property type="nucleotide sequence ID" value="NZ_AP023086.1"/>
</dbReference>
<evidence type="ECO:0000259" key="9">
    <source>
        <dbReference type="Pfam" id="PF01494"/>
    </source>
</evidence>
<keyword evidence="7" id="KW-0503">Monooxygenase</keyword>
<dbReference type="GO" id="GO:0019168">
    <property type="term" value="F:2-polyprenylphenol 6-hydroxylase activity"/>
    <property type="evidence" value="ECO:0007669"/>
    <property type="project" value="UniProtKB-EC"/>
</dbReference>
<dbReference type="KEGG" id="marq:MARGE09_P2116"/>
<keyword evidence="5" id="KW-0274">FAD</keyword>
<accession>A0AAN1WHX0</accession>
<dbReference type="Proteomes" id="UP001320119">
    <property type="component" value="Chromosome"/>
</dbReference>
<keyword evidence="4" id="KW-0285">Flavoprotein</keyword>
<dbReference type="InterPro" id="IPR002938">
    <property type="entry name" value="FAD-bd"/>
</dbReference>
<dbReference type="SUPFAM" id="SSF51905">
    <property type="entry name" value="FAD/NAD(P)-binding domain"/>
    <property type="match status" value="1"/>
</dbReference>
<evidence type="ECO:0000256" key="2">
    <source>
        <dbReference type="ARBA" id="ARBA00004749"/>
    </source>
</evidence>
<evidence type="ECO:0000256" key="8">
    <source>
        <dbReference type="ARBA" id="ARBA00065734"/>
    </source>
</evidence>
<evidence type="ECO:0000256" key="5">
    <source>
        <dbReference type="ARBA" id="ARBA00022827"/>
    </source>
</evidence>
<dbReference type="AlphaFoldDB" id="A0AAN1WHX0"/>
<dbReference type="InterPro" id="IPR018168">
    <property type="entry name" value="Ubi_Hdrlase_CS"/>
</dbReference>
<dbReference type="PANTHER" id="PTHR43876">
    <property type="entry name" value="UBIQUINONE BIOSYNTHESIS MONOOXYGENASE COQ6, MITOCHONDRIAL"/>
    <property type="match status" value="1"/>
</dbReference>
<gene>
    <name evidence="10" type="ORF">MARGE09_P2116</name>
</gene>
<comment type="pathway">
    <text evidence="2">Cofactor biosynthesis; ubiquinone biosynthesis.</text>
</comment>